<dbReference type="GO" id="GO:0004322">
    <property type="term" value="F:ferroxidase activity"/>
    <property type="evidence" value="ECO:0007669"/>
    <property type="project" value="TreeGrafter"/>
</dbReference>
<dbReference type="InterPro" id="IPR002908">
    <property type="entry name" value="Frataxin/CyaY"/>
</dbReference>
<gene>
    <name evidence="4" type="primary">FXN</name>
</gene>
<proteinExistence type="inferred from homology"/>
<dbReference type="Pfam" id="PF01491">
    <property type="entry name" value="Frataxin_Cyay"/>
    <property type="match status" value="1"/>
</dbReference>
<dbReference type="InterPro" id="IPR020895">
    <property type="entry name" value="Frataxin_CS"/>
</dbReference>
<comment type="similarity">
    <text evidence="1">Belongs to the frataxin family.</text>
</comment>
<evidence type="ECO:0000256" key="2">
    <source>
        <dbReference type="ARBA" id="ARBA00022496"/>
    </source>
</evidence>
<keyword evidence="2" id="KW-0410">Iron transport</keyword>
<organism evidence="4 5">
    <name type="scientific">Salmo trutta</name>
    <name type="common">Brown trout</name>
    <dbReference type="NCBI Taxonomy" id="8032"/>
    <lineage>
        <taxon>Eukaryota</taxon>
        <taxon>Metazoa</taxon>
        <taxon>Chordata</taxon>
        <taxon>Craniata</taxon>
        <taxon>Vertebrata</taxon>
        <taxon>Euteleostomi</taxon>
        <taxon>Actinopterygii</taxon>
        <taxon>Neopterygii</taxon>
        <taxon>Teleostei</taxon>
        <taxon>Protacanthopterygii</taxon>
        <taxon>Salmoniformes</taxon>
        <taxon>Salmonidae</taxon>
        <taxon>Salmoninae</taxon>
        <taxon>Salmo</taxon>
    </lineage>
</organism>
<dbReference type="GO" id="GO:0006879">
    <property type="term" value="P:intracellular iron ion homeostasis"/>
    <property type="evidence" value="ECO:0007669"/>
    <property type="project" value="TreeGrafter"/>
</dbReference>
<keyword evidence="2" id="KW-0813">Transport</keyword>
<dbReference type="GO" id="GO:0016226">
    <property type="term" value="P:iron-sulfur cluster assembly"/>
    <property type="evidence" value="ECO:0007669"/>
    <property type="project" value="InterPro"/>
</dbReference>
<dbReference type="PROSITE" id="PS01344">
    <property type="entry name" value="FRATAXIN_1"/>
    <property type="match status" value="1"/>
</dbReference>
<reference evidence="4" key="1">
    <citation type="submission" date="2025-08" db="UniProtKB">
        <authorList>
            <consortium name="Ensembl"/>
        </authorList>
    </citation>
    <scope>IDENTIFICATION</scope>
</reference>
<evidence type="ECO:0000256" key="1">
    <source>
        <dbReference type="ARBA" id="ARBA00008183"/>
    </source>
</evidence>
<dbReference type="AlphaFoldDB" id="A0A673XSR2"/>
<sequence>MSHNDIDITVCVFLWPSGLIPDMEENRGVLHLKSPIHAEGNAVQIRSVEAAYEKLADETLDALADYFEDLMDGPLAGPENVVRVSPFPFPLTVKVGGDHGTYVINKQTPNKQIWLSSPTRCVCLCRLRRRNSSSIFKRNDDTKMWAKLEKNRSSAVCCIV</sequence>
<dbReference type="GO" id="GO:0034986">
    <property type="term" value="F:iron chaperone activity"/>
    <property type="evidence" value="ECO:0007669"/>
    <property type="project" value="TreeGrafter"/>
</dbReference>
<dbReference type="InterPro" id="IPR036524">
    <property type="entry name" value="Frataxin/CyaY_sf"/>
</dbReference>
<dbReference type="GO" id="GO:0006826">
    <property type="term" value="P:iron ion transport"/>
    <property type="evidence" value="ECO:0007669"/>
    <property type="project" value="UniProtKB-KW"/>
</dbReference>
<keyword evidence="2" id="KW-0406">Ion transport</keyword>
<reference evidence="4" key="2">
    <citation type="submission" date="2025-09" db="UniProtKB">
        <authorList>
            <consortium name="Ensembl"/>
        </authorList>
    </citation>
    <scope>IDENTIFICATION</scope>
</reference>
<dbReference type="PROSITE" id="PS50810">
    <property type="entry name" value="FRATAXIN_2"/>
    <property type="match status" value="1"/>
</dbReference>
<name>A0A673XSR2_SALTR</name>
<dbReference type="PANTHER" id="PTHR16821">
    <property type="entry name" value="FRATAXIN"/>
    <property type="match status" value="1"/>
</dbReference>
<dbReference type="GeneTree" id="ENSGT00390000005811"/>
<evidence type="ECO:0000313" key="4">
    <source>
        <dbReference type="Ensembl" id="ENSSTUP00000023586.1"/>
    </source>
</evidence>
<keyword evidence="5" id="KW-1185">Reference proteome</keyword>
<dbReference type="InParanoid" id="A0A673XSR2"/>
<dbReference type="GO" id="GO:0008199">
    <property type="term" value="F:ferric iron binding"/>
    <property type="evidence" value="ECO:0007669"/>
    <property type="project" value="InterPro"/>
</dbReference>
<dbReference type="Proteomes" id="UP000472277">
    <property type="component" value="Chromosome 27"/>
</dbReference>
<dbReference type="PRINTS" id="PR00904">
    <property type="entry name" value="FRATAXIN"/>
</dbReference>
<dbReference type="Gene3D" id="3.30.920.10">
    <property type="entry name" value="Frataxin/CyaY"/>
    <property type="match status" value="1"/>
</dbReference>
<dbReference type="PANTHER" id="PTHR16821:SF2">
    <property type="entry name" value="FRATAXIN, MITOCHONDRIAL"/>
    <property type="match status" value="1"/>
</dbReference>
<dbReference type="GO" id="GO:0005739">
    <property type="term" value="C:mitochondrion"/>
    <property type="evidence" value="ECO:0007669"/>
    <property type="project" value="TreeGrafter"/>
</dbReference>
<protein>
    <submittedName>
        <fullName evidence="4">Frataxin</fullName>
    </submittedName>
</protein>
<dbReference type="Ensembl" id="ENSSTUT00000024741.1">
    <property type="protein sequence ID" value="ENSSTUP00000023586.1"/>
    <property type="gene ID" value="ENSSTUG00000010295.1"/>
</dbReference>
<evidence type="ECO:0000256" key="3">
    <source>
        <dbReference type="ARBA" id="ARBA00023004"/>
    </source>
</evidence>
<dbReference type="GO" id="GO:0008198">
    <property type="term" value="F:ferrous iron binding"/>
    <property type="evidence" value="ECO:0007669"/>
    <property type="project" value="TreeGrafter"/>
</dbReference>
<evidence type="ECO:0000313" key="5">
    <source>
        <dbReference type="Proteomes" id="UP000472277"/>
    </source>
</evidence>
<accession>A0A673XSR2</accession>
<dbReference type="SMART" id="SM01219">
    <property type="entry name" value="Frataxin_Cyay"/>
    <property type="match status" value="1"/>
</dbReference>
<dbReference type="SUPFAM" id="SSF55387">
    <property type="entry name" value="Frataxin/Nqo15-like"/>
    <property type="match status" value="1"/>
</dbReference>
<dbReference type="GO" id="GO:0051537">
    <property type="term" value="F:2 iron, 2 sulfur cluster binding"/>
    <property type="evidence" value="ECO:0007669"/>
    <property type="project" value="TreeGrafter"/>
</dbReference>
<keyword evidence="3" id="KW-0408">Iron</keyword>